<dbReference type="CDD" id="cd00609">
    <property type="entry name" value="AAT_like"/>
    <property type="match status" value="1"/>
</dbReference>
<organism evidence="7 8">
    <name type="scientific">Scleromatobacter humisilvae</name>
    <dbReference type="NCBI Taxonomy" id="2897159"/>
    <lineage>
        <taxon>Bacteria</taxon>
        <taxon>Pseudomonadati</taxon>
        <taxon>Pseudomonadota</taxon>
        <taxon>Betaproteobacteria</taxon>
        <taxon>Burkholderiales</taxon>
        <taxon>Sphaerotilaceae</taxon>
        <taxon>Scleromatobacter</taxon>
    </lineage>
</organism>
<dbReference type="PANTHER" id="PTHR46577">
    <property type="entry name" value="HTH-TYPE TRANSCRIPTIONAL REGULATORY PROTEIN GABR"/>
    <property type="match status" value="1"/>
</dbReference>
<reference evidence="7" key="1">
    <citation type="submission" date="2021-11" db="EMBL/GenBank/DDBJ databases">
        <title>BS-T2-15 a new species belonging to the Comamonadaceae family isolated from the soil of a French oak forest.</title>
        <authorList>
            <person name="Mieszkin S."/>
            <person name="Alain K."/>
        </authorList>
    </citation>
    <scope>NUCLEOTIDE SEQUENCE</scope>
    <source>
        <strain evidence="7">BS-T2-15</strain>
    </source>
</reference>
<dbReference type="InterPro" id="IPR036388">
    <property type="entry name" value="WH-like_DNA-bd_sf"/>
</dbReference>
<protein>
    <submittedName>
        <fullName evidence="7">PLP-dependent aminotransferase family protein</fullName>
    </submittedName>
</protein>
<dbReference type="Proteomes" id="UP001139353">
    <property type="component" value="Unassembled WGS sequence"/>
</dbReference>
<keyword evidence="8" id="KW-1185">Reference proteome</keyword>
<evidence type="ECO:0000313" key="8">
    <source>
        <dbReference type="Proteomes" id="UP001139353"/>
    </source>
</evidence>
<accession>A0A9X2C0U8</accession>
<comment type="caution">
    <text evidence="7">The sequence shown here is derived from an EMBL/GenBank/DDBJ whole genome shotgun (WGS) entry which is preliminary data.</text>
</comment>
<sequence length="477" mass="52055">MELHVVITGDKDLSGQLYRQLHDAIRTGRLAADEQLPPSRLLAERLGISRKTVSEVYARLTFEKLLVGRVGVGTFVAPQVPARVTLAPARPLASHAAVEKWRTLALPLRHPPAAGSARYEFIGGSPAIELFPHADWRRCTLHALRENARTRALYGPAEGQPELREAIARHVGFARGVRCRPQQVVVTNGAQQALALLARVLVEPGSTAAVEDPGYPQAQLILGANGARLVGVPVDAEGIVVDAIPADARLVYVTPSHQFPLGMPMSEQRRRALLARAGEIGAIVVEDDYDSEFRYEGRPTDSLQGMDDSGNVALVGSFSKTVSPSLRLGYVIAPPAVAEAVANMKHLVDWHTPTQTQVALAKFMADGDLQRHIRRCHAAYAERRERLRARFADDLAPWFELVPTVAGFHMAALARRAIDMPTLLNLARRVDVGLYPLAGFYRFQPPRDGLMLGFGVIAAADIDPALDRVRDVLQQMG</sequence>
<dbReference type="SMART" id="SM00345">
    <property type="entry name" value="HTH_GNTR"/>
    <property type="match status" value="1"/>
</dbReference>
<keyword evidence="3" id="KW-0805">Transcription regulation</keyword>
<dbReference type="GO" id="GO:0003677">
    <property type="term" value="F:DNA binding"/>
    <property type="evidence" value="ECO:0007669"/>
    <property type="project" value="UniProtKB-KW"/>
</dbReference>
<dbReference type="GO" id="GO:0030170">
    <property type="term" value="F:pyridoxal phosphate binding"/>
    <property type="evidence" value="ECO:0007669"/>
    <property type="project" value="InterPro"/>
</dbReference>
<dbReference type="InterPro" id="IPR000524">
    <property type="entry name" value="Tscrpt_reg_HTH_GntR"/>
</dbReference>
<dbReference type="Gene3D" id="1.10.10.10">
    <property type="entry name" value="Winged helix-like DNA-binding domain superfamily/Winged helix DNA-binding domain"/>
    <property type="match status" value="1"/>
</dbReference>
<evidence type="ECO:0000256" key="2">
    <source>
        <dbReference type="ARBA" id="ARBA00022898"/>
    </source>
</evidence>
<dbReference type="InterPro" id="IPR036390">
    <property type="entry name" value="WH_DNA-bd_sf"/>
</dbReference>
<comment type="similarity">
    <text evidence="1">In the C-terminal section; belongs to the class-I pyridoxal-phosphate-dependent aminotransferase family.</text>
</comment>
<evidence type="ECO:0000313" key="7">
    <source>
        <dbReference type="EMBL" id="MCK9685129.1"/>
    </source>
</evidence>
<dbReference type="Gene3D" id="3.40.640.10">
    <property type="entry name" value="Type I PLP-dependent aspartate aminotransferase-like (Major domain)"/>
    <property type="match status" value="1"/>
</dbReference>
<feature type="domain" description="HTH gntR-type" evidence="6">
    <location>
        <begin position="11"/>
        <end position="79"/>
    </location>
</feature>
<dbReference type="AlphaFoldDB" id="A0A9X2C0U8"/>
<dbReference type="SUPFAM" id="SSF46785">
    <property type="entry name" value="Winged helix' DNA-binding domain"/>
    <property type="match status" value="1"/>
</dbReference>
<keyword evidence="2" id="KW-0663">Pyridoxal phosphate</keyword>
<dbReference type="InterPro" id="IPR015421">
    <property type="entry name" value="PyrdxlP-dep_Trfase_major"/>
</dbReference>
<dbReference type="GO" id="GO:0003700">
    <property type="term" value="F:DNA-binding transcription factor activity"/>
    <property type="evidence" value="ECO:0007669"/>
    <property type="project" value="InterPro"/>
</dbReference>
<dbReference type="PROSITE" id="PS50949">
    <property type="entry name" value="HTH_GNTR"/>
    <property type="match status" value="1"/>
</dbReference>
<evidence type="ECO:0000256" key="3">
    <source>
        <dbReference type="ARBA" id="ARBA00023015"/>
    </source>
</evidence>
<keyword evidence="5" id="KW-0804">Transcription</keyword>
<dbReference type="InterPro" id="IPR004839">
    <property type="entry name" value="Aminotransferase_I/II_large"/>
</dbReference>
<keyword evidence="7" id="KW-0032">Aminotransferase</keyword>
<dbReference type="RefSeq" id="WP_275681140.1">
    <property type="nucleotide sequence ID" value="NZ_JAJLJH010000001.1"/>
</dbReference>
<proteinExistence type="inferred from homology"/>
<evidence type="ECO:0000256" key="4">
    <source>
        <dbReference type="ARBA" id="ARBA00023125"/>
    </source>
</evidence>
<dbReference type="Pfam" id="PF00155">
    <property type="entry name" value="Aminotran_1_2"/>
    <property type="match status" value="1"/>
</dbReference>
<dbReference type="InterPro" id="IPR051446">
    <property type="entry name" value="HTH_trans_reg/aminotransferase"/>
</dbReference>
<dbReference type="EMBL" id="JAJLJH010000001">
    <property type="protein sequence ID" value="MCK9685129.1"/>
    <property type="molecule type" value="Genomic_DNA"/>
</dbReference>
<dbReference type="CDD" id="cd07377">
    <property type="entry name" value="WHTH_GntR"/>
    <property type="match status" value="1"/>
</dbReference>
<dbReference type="GO" id="GO:0008483">
    <property type="term" value="F:transaminase activity"/>
    <property type="evidence" value="ECO:0007669"/>
    <property type="project" value="UniProtKB-KW"/>
</dbReference>
<dbReference type="SUPFAM" id="SSF53383">
    <property type="entry name" value="PLP-dependent transferases"/>
    <property type="match status" value="1"/>
</dbReference>
<dbReference type="InterPro" id="IPR015424">
    <property type="entry name" value="PyrdxlP-dep_Trfase"/>
</dbReference>
<dbReference type="Pfam" id="PF00392">
    <property type="entry name" value="GntR"/>
    <property type="match status" value="1"/>
</dbReference>
<keyword evidence="4" id="KW-0238">DNA-binding</keyword>
<name>A0A9X2C0U8_9BURK</name>
<dbReference type="PANTHER" id="PTHR46577:SF1">
    <property type="entry name" value="HTH-TYPE TRANSCRIPTIONAL REGULATORY PROTEIN GABR"/>
    <property type="match status" value="1"/>
</dbReference>
<evidence type="ECO:0000256" key="1">
    <source>
        <dbReference type="ARBA" id="ARBA00005384"/>
    </source>
</evidence>
<evidence type="ECO:0000256" key="5">
    <source>
        <dbReference type="ARBA" id="ARBA00023163"/>
    </source>
</evidence>
<gene>
    <name evidence="7" type="ORF">LPC04_05325</name>
</gene>
<evidence type="ECO:0000259" key="6">
    <source>
        <dbReference type="PROSITE" id="PS50949"/>
    </source>
</evidence>
<keyword evidence="7" id="KW-0808">Transferase</keyword>